<comment type="caution">
    <text evidence="1">The sequence shown here is derived from an EMBL/GenBank/DDBJ whole genome shotgun (WGS) entry which is preliminary data.</text>
</comment>
<dbReference type="EMBL" id="JAVYJV010000011">
    <property type="protein sequence ID" value="KAK4358944.1"/>
    <property type="molecule type" value="Genomic_DNA"/>
</dbReference>
<sequence>MHLFQQQTEKLTEKEGWRTKNEREELSVIELIKQSNDKMSVIELIGLEMPKIEYELSVIELTKQRQDVCYRAHQAKQRQAVFYLAHQEKQRQAICHRAHWARDAKNIVHVDQEDILSRVQRSIKRASHSSMDKARDHEKKRCVWIGLSSFHFVSRLPHFAQFTCVDGIKLLEKEVLRMRENQGRIIQERVEVKAQQCRAGGLAFEATK</sequence>
<dbReference type="AlphaFoldDB" id="A0AAE1VEX6"/>
<name>A0AAE1VEX6_9SOLA</name>
<accession>A0AAE1VEX6</accession>
<gene>
    <name evidence="1" type="ORF">RND71_021173</name>
</gene>
<reference evidence="1" key="1">
    <citation type="submission" date="2023-12" db="EMBL/GenBank/DDBJ databases">
        <title>Genome assembly of Anisodus tanguticus.</title>
        <authorList>
            <person name="Wang Y.-J."/>
        </authorList>
    </citation>
    <scope>NUCLEOTIDE SEQUENCE</scope>
    <source>
        <strain evidence="1">KB-2021</strain>
        <tissue evidence="1">Leaf</tissue>
    </source>
</reference>
<keyword evidence="2" id="KW-1185">Reference proteome</keyword>
<dbReference type="Proteomes" id="UP001291623">
    <property type="component" value="Unassembled WGS sequence"/>
</dbReference>
<organism evidence="1 2">
    <name type="scientific">Anisodus tanguticus</name>
    <dbReference type="NCBI Taxonomy" id="243964"/>
    <lineage>
        <taxon>Eukaryota</taxon>
        <taxon>Viridiplantae</taxon>
        <taxon>Streptophyta</taxon>
        <taxon>Embryophyta</taxon>
        <taxon>Tracheophyta</taxon>
        <taxon>Spermatophyta</taxon>
        <taxon>Magnoliopsida</taxon>
        <taxon>eudicotyledons</taxon>
        <taxon>Gunneridae</taxon>
        <taxon>Pentapetalae</taxon>
        <taxon>asterids</taxon>
        <taxon>lamiids</taxon>
        <taxon>Solanales</taxon>
        <taxon>Solanaceae</taxon>
        <taxon>Solanoideae</taxon>
        <taxon>Hyoscyameae</taxon>
        <taxon>Anisodus</taxon>
    </lineage>
</organism>
<evidence type="ECO:0000313" key="2">
    <source>
        <dbReference type="Proteomes" id="UP001291623"/>
    </source>
</evidence>
<proteinExistence type="predicted"/>
<protein>
    <submittedName>
        <fullName evidence="1">Uncharacterized protein</fullName>
    </submittedName>
</protein>
<evidence type="ECO:0000313" key="1">
    <source>
        <dbReference type="EMBL" id="KAK4358944.1"/>
    </source>
</evidence>